<keyword evidence="6" id="KW-0808">Transferase</keyword>
<feature type="domain" description="PAC" evidence="21">
    <location>
        <begin position="912"/>
        <end position="965"/>
    </location>
</feature>
<dbReference type="InterPro" id="IPR003661">
    <property type="entry name" value="HisK_dim/P_dom"/>
</dbReference>
<dbReference type="InterPro" id="IPR035965">
    <property type="entry name" value="PAS-like_dom_sf"/>
</dbReference>
<dbReference type="Gene3D" id="6.10.340.10">
    <property type="match status" value="1"/>
</dbReference>
<dbReference type="Gene3D" id="3.30.450.20">
    <property type="entry name" value="PAS domain"/>
    <property type="match status" value="6"/>
</dbReference>
<keyword evidence="10" id="KW-0067">ATP-binding</keyword>
<evidence type="ECO:0000259" key="19">
    <source>
        <dbReference type="PROSITE" id="PS50110"/>
    </source>
</evidence>
<dbReference type="GO" id="GO:0009927">
    <property type="term" value="F:histidine phosphotransfer kinase activity"/>
    <property type="evidence" value="ECO:0007669"/>
    <property type="project" value="TreeGrafter"/>
</dbReference>
<keyword evidence="14" id="KW-0131">Cell cycle</keyword>
<feature type="domain" description="PAS" evidence="20">
    <location>
        <begin position="466"/>
        <end position="507"/>
    </location>
</feature>
<evidence type="ECO:0000256" key="1">
    <source>
        <dbReference type="ARBA" id="ARBA00000085"/>
    </source>
</evidence>
<dbReference type="InterPro" id="IPR000700">
    <property type="entry name" value="PAS-assoc_C"/>
</dbReference>
<keyword evidence="11 17" id="KW-1133">Transmembrane helix</keyword>
<comment type="caution">
    <text evidence="22">The sequence shown here is derived from an EMBL/GenBank/DDBJ whole genome shotgun (WGS) entry which is preliminary data.</text>
</comment>
<dbReference type="InterPro" id="IPR001610">
    <property type="entry name" value="PAC"/>
</dbReference>
<dbReference type="PANTHER" id="PTHR43047">
    <property type="entry name" value="TWO-COMPONENT HISTIDINE PROTEIN KINASE"/>
    <property type="match status" value="1"/>
</dbReference>
<evidence type="ECO:0000313" key="22">
    <source>
        <dbReference type="EMBL" id="GJM61460.1"/>
    </source>
</evidence>
<dbReference type="CDD" id="cd00082">
    <property type="entry name" value="HisKA"/>
    <property type="match status" value="1"/>
</dbReference>
<dbReference type="InterPro" id="IPR033479">
    <property type="entry name" value="dCache_1"/>
</dbReference>
<evidence type="ECO:0000256" key="4">
    <source>
        <dbReference type="ARBA" id="ARBA00022475"/>
    </source>
</evidence>
<dbReference type="CDD" id="cd00130">
    <property type="entry name" value="PAS"/>
    <property type="match status" value="3"/>
</dbReference>
<evidence type="ECO:0000256" key="9">
    <source>
        <dbReference type="ARBA" id="ARBA00022777"/>
    </source>
</evidence>
<evidence type="ECO:0000256" key="11">
    <source>
        <dbReference type="ARBA" id="ARBA00022989"/>
    </source>
</evidence>
<dbReference type="PROSITE" id="PS50109">
    <property type="entry name" value="HIS_KIN"/>
    <property type="match status" value="1"/>
</dbReference>
<evidence type="ECO:0000256" key="6">
    <source>
        <dbReference type="ARBA" id="ARBA00022679"/>
    </source>
</evidence>
<dbReference type="Gene3D" id="3.30.565.10">
    <property type="entry name" value="Histidine kinase-like ATPase, C-terminal domain"/>
    <property type="match status" value="1"/>
</dbReference>
<dbReference type="CDD" id="cd16922">
    <property type="entry name" value="HATPase_EvgS-ArcB-TorS-like"/>
    <property type="match status" value="1"/>
</dbReference>
<feature type="domain" description="Histidine kinase" evidence="18">
    <location>
        <begin position="983"/>
        <end position="1205"/>
    </location>
</feature>
<feature type="transmembrane region" description="Helical" evidence="17">
    <location>
        <begin position="6"/>
        <end position="26"/>
    </location>
</feature>
<dbReference type="InterPro" id="IPR036890">
    <property type="entry name" value="HATPase_C_sf"/>
</dbReference>
<evidence type="ECO:0000256" key="8">
    <source>
        <dbReference type="ARBA" id="ARBA00022741"/>
    </source>
</evidence>
<dbReference type="SMART" id="SM00448">
    <property type="entry name" value="REC"/>
    <property type="match status" value="1"/>
</dbReference>
<dbReference type="PROSITE" id="PS50112">
    <property type="entry name" value="PAS"/>
    <property type="match status" value="3"/>
</dbReference>
<dbReference type="EC" id="2.7.13.3" evidence="3"/>
<feature type="transmembrane region" description="Helical" evidence="17">
    <location>
        <begin position="314"/>
        <end position="337"/>
    </location>
</feature>
<evidence type="ECO:0000259" key="18">
    <source>
        <dbReference type="PROSITE" id="PS50109"/>
    </source>
</evidence>
<feature type="coiled-coil region" evidence="16">
    <location>
        <begin position="400"/>
        <end position="476"/>
    </location>
</feature>
<dbReference type="Pfam" id="PF00512">
    <property type="entry name" value="HisKA"/>
    <property type="match status" value="1"/>
</dbReference>
<evidence type="ECO:0000256" key="2">
    <source>
        <dbReference type="ARBA" id="ARBA00004651"/>
    </source>
</evidence>
<evidence type="ECO:0000256" key="13">
    <source>
        <dbReference type="ARBA" id="ARBA00023136"/>
    </source>
</evidence>
<dbReference type="SUPFAM" id="SSF52172">
    <property type="entry name" value="CheY-like"/>
    <property type="match status" value="1"/>
</dbReference>
<comment type="subcellular location">
    <subcellularLocation>
        <location evidence="2">Cell membrane</location>
        <topology evidence="2">Multi-pass membrane protein</topology>
    </subcellularLocation>
</comment>
<keyword evidence="9" id="KW-0418">Kinase</keyword>
<dbReference type="PROSITE" id="PS50110">
    <property type="entry name" value="RESPONSE_REGULATORY"/>
    <property type="match status" value="1"/>
</dbReference>
<dbReference type="GO" id="GO:0005886">
    <property type="term" value="C:plasma membrane"/>
    <property type="evidence" value="ECO:0007669"/>
    <property type="project" value="UniProtKB-SubCell"/>
</dbReference>
<organism evidence="22 23">
    <name type="scientific">Persicobacter diffluens</name>
    <dbReference type="NCBI Taxonomy" id="981"/>
    <lineage>
        <taxon>Bacteria</taxon>
        <taxon>Pseudomonadati</taxon>
        <taxon>Bacteroidota</taxon>
        <taxon>Cytophagia</taxon>
        <taxon>Cytophagales</taxon>
        <taxon>Persicobacteraceae</taxon>
        <taxon>Persicobacter</taxon>
    </lineage>
</organism>
<dbReference type="GO" id="GO:0000155">
    <property type="term" value="F:phosphorelay sensor kinase activity"/>
    <property type="evidence" value="ECO:0007669"/>
    <property type="project" value="InterPro"/>
</dbReference>
<dbReference type="PANTHER" id="PTHR43047:SF72">
    <property type="entry name" value="OSMOSENSING HISTIDINE PROTEIN KINASE SLN1"/>
    <property type="match status" value="1"/>
</dbReference>
<dbReference type="PROSITE" id="PS50113">
    <property type="entry name" value="PAC"/>
    <property type="match status" value="2"/>
</dbReference>
<dbReference type="InterPro" id="IPR013656">
    <property type="entry name" value="PAS_4"/>
</dbReference>
<evidence type="ECO:0000256" key="10">
    <source>
        <dbReference type="ARBA" id="ARBA00022840"/>
    </source>
</evidence>
<feature type="domain" description="Response regulatory" evidence="19">
    <location>
        <begin position="1230"/>
        <end position="1346"/>
    </location>
</feature>
<dbReference type="Pfam" id="PF08448">
    <property type="entry name" value="PAS_4"/>
    <property type="match status" value="1"/>
</dbReference>
<keyword evidence="23" id="KW-1185">Reference proteome</keyword>
<dbReference type="CDD" id="cd12912">
    <property type="entry name" value="PDC2_MCP_like"/>
    <property type="match status" value="1"/>
</dbReference>
<dbReference type="GO" id="GO:0005524">
    <property type="term" value="F:ATP binding"/>
    <property type="evidence" value="ECO:0007669"/>
    <property type="project" value="UniProtKB-KW"/>
</dbReference>
<keyword evidence="12" id="KW-0902">Two-component regulatory system</keyword>
<dbReference type="CDD" id="cd12913">
    <property type="entry name" value="PDC1_MCP_like"/>
    <property type="match status" value="1"/>
</dbReference>
<keyword evidence="8" id="KW-0547">Nucleotide-binding</keyword>
<dbReference type="InterPro" id="IPR003594">
    <property type="entry name" value="HATPase_dom"/>
</dbReference>
<reference evidence="22 23" key="1">
    <citation type="submission" date="2021-12" db="EMBL/GenBank/DDBJ databases">
        <title>Genome sequencing of bacteria with rrn-lacking chromosome and rrn-plasmid.</title>
        <authorList>
            <person name="Anda M."/>
            <person name="Iwasaki W."/>
        </authorList>
    </citation>
    <scope>NUCLEOTIDE SEQUENCE [LARGE SCALE GENOMIC DNA]</scope>
    <source>
        <strain evidence="22 23">NBRC 15940</strain>
    </source>
</reference>
<dbReference type="Pfam" id="PF13188">
    <property type="entry name" value="PAS_8"/>
    <property type="match status" value="1"/>
</dbReference>
<comment type="catalytic activity">
    <reaction evidence="1">
        <text>ATP + protein L-histidine = ADP + protein N-phospho-L-histidine.</text>
        <dbReference type="EC" id="2.7.13.3"/>
    </reaction>
</comment>
<keyword evidence="4" id="KW-1003">Cell membrane</keyword>
<feature type="domain" description="PAC" evidence="21">
    <location>
        <begin position="790"/>
        <end position="842"/>
    </location>
</feature>
<dbReference type="RefSeq" id="WP_338237003.1">
    <property type="nucleotide sequence ID" value="NZ_BQKE01000001.1"/>
</dbReference>
<sequence length="1458" mass="166815">MGIKQKIILLVVTIVILGISALTWGINSMTRKYTAESSMFLATQISKRYAFNIEEMLSLSLHKADLLQEVFEEIQNNSDRPRRLMNTILEKSVRDDETVFGAWTIWEPNAVDGKDARHTESFGSDANGRFCPYFHEAGDSIIMELPNEDPDTSLWYLQPKLVGMPMVLNPYWFEVSGKQTLLVSAVIPIKDELGEFEGVIGIDVELKRLQERIEEMGEFVTGRAMLVGNDGTIVADSDPSQIGIRLQSYEERLIDPMVVYQGGELDRLVEMDGQKTYQFYTPIKMGYGENPWSFVLLMPEERVLGLSKRITARILFWCLIGVVFLIVGLVVMINQMVSPMIIISKMMRDMASGKEPDAHKLDLGSKKRSDEVGDMMESFGVLAHAVQEKLVAEEELITAFESLEQSNQQVTTLNNQLEKRVEERTQALQDILHDLEEKNDELQENKEHLEQEMKMREHAQQELRTSEKRYRTLVDNALVGVFRLNEEGDFQFLNDAVATLCGYATTEELMDEQPCFYCIWVKGERSVDFQQELKAEGEVKNFQVEIFTRAGEIRYLMLNATLQDDIIEGMLVDNTDTKVALNKLRENDQTLRLSLKINNTSAWEWDIASGQLSVTPNFYEVFDFLPEEFDHQAASLAKFFVENDHMFAQAQGEDLATKYSEEEWEQYDFEERTFKILTKNGEERFILGNERGILKNGRKVLLGTFQDVTAKKLVDIRLRQYRKIISTAHEIMALLDENGCVVRTNKAFRSAVGKEYFEIEGRYIRDVIPSLEDKHMRILTQFRQGDYEKTEIQDWFVLHDGSRLFFSVRLLPVFSEDGQYEGLTLSARDVTDIRLTQERMERILDSVDNGVFELNYNEEQFFYSENVFNMLGYHPGEFKNFQREVVDLVHPDDVEFFKSRVKQFMFGQRSRLDVEMRMRTAWDTYKPILMRAVDYERDSEGKAIKVIGTVTDITELKQKEYDLKAAKDAAEQANKAKSEFLANMSHEIRTPMNAVIGFTELLEGQITDSRHKGYLQSIKAGSKSLMTLINDILDLSKIEAGRMEIEYESVNPFGFFKEIQQIFEVRIAQKQLDFLIDVDGDLPPSLMMDEVRLRQVIFNLIGNAVKFTDQGFVKLLVSRVAGKSEGTVGMEIAVQDTGIGIPEDQQDLVFKAFRQQQGQSTRKYGGTGLGLSISRRLVNMMGGEMRLSSKEGEGSTFTIFLPDVKIGDELKMNHRIPEELGRGIIFETSKVLVVDDIDINRVLILESLKNTAIKLLEARNGLEAVEMTRQHHPDLVLMDIRMPKMDGYEATRIIKGDPDVGHIPVVALTASVMQEDQNKVFEAGCDGLLRKPISADVLMQEMAQYLPHQLEELIEEETSASSQNGALFSLSHLSEEQKQEFFKVIRQEVKPLWQRVDEDLMSDDVETLGGLLQAVAKEYKLDIFQATGDQLLEDLASFELDRMEQGVKNFGIILNKMK</sequence>
<keyword evidence="7 17" id="KW-0812">Transmembrane</keyword>
<dbReference type="Pfam" id="PF02743">
    <property type="entry name" value="dCache_1"/>
    <property type="match status" value="1"/>
</dbReference>
<evidence type="ECO:0000256" key="15">
    <source>
        <dbReference type="PROSITE-ProRule" id="PRU00169"/>
    </source>
</evidence>
<dbReference type="InterPro" id="IPR011006">
    <property type="entry name" value="CheY-like_superfamily"/>
</dbReference>
<evidence type="ECO:0000256" key="12">
    <source>
        <dbReference type="ARBA" id="ARBA00023012"/>
    </source>
</evidence>
<dbReference type="InterPro" id="IPR013655">
    <property type="entry name" value="PAS_fold_3"/>
</dbReference>
<keyword evidence="13 17" id="KW-0472">Membrane</keyword>
<dbReference type="SUPFAM" id="SSF47384">
    <property type="entry name" value="Homodimeric domain of signal transducing histidine kinase"/>
    <property type="match status" value="1"/>
</dbReference>
<keyword evidence="16" id="KW-0175">Coiled coil</keyword>
<proteinExistence type="predicted"/>
<dbReference type="InterPro" id="IPR005467">
    <property type="entry name" value="His_kinase_dom"/>
</dbReference>
<evidence type="ECO:0000256" key="16">
    <source>
        <dbReference type="SAM" id="Coils"/>
    </source>
</evidence>
<dbReference type="Pfam" id="PF08447">
    <property type="entry name" value="PAS_3"/>
    <property type="match status" value="1"/>
</dbReference>
<evidence type="ECO:0000313" key="23">
    <source>
        <dbReference type="Proteomes" id="UP001310022"/>
    </source>
</evidence>
<dbReference type="EMBL" id="BQKE01000001">
    <property type="protein sequence ID" value="GJM61460.1"/>
    <property type="molecule type" value="Genomic_DNA"/>
</dbReference>
<protein>
    <recommendedName>
        <fullName evidence="3">histidine kinase</fullName>
        <ecNumber evidence="3">2.7.13.3</ecNumber>
    </recommendedName>
</protein>
<evidence type="ECO:0000259" key="20">
    <source>
        <dbReference type="PROSITE" id="PS50112"/>
    </source>
</evidence>
<dbReference type="NCBIfam" id="TIGR00229">
    <property type="entry name" value="sensory_box"/>
    <property type="match status" value="2"/>
</dbReference>
<dbReference type="Gene3D" id="1.10.287.130">
    <property type="match status" value="1"/>
</dbReference>
<evidence type="ECO:0000256" key="7">
    <source>
        <dbReference type="ARBA" id="ARBA00022692"/>
    </source>
</evidence>
<dbReference type="SUPFAM" id="SSF55874">
    <property type="entry name" value="ATPase domain of HSP90 chaperone/DNA topoisomerase II/histidine kinase"/>
    <property type="match status" value="1"/>
</dbReference>
<dbReference type="SMART" id="SM00091">
    <property type="entry name" value="PAS"/>
    <property type="match status" value="4"/>
</dbReference>
<dbReference type="InterPro" id="IPR000014">
    <property type="entry name" value="PAS"/>
</dbReference>
<evidence type="ECO:0000256" key="17">
    <source>
        <dbReference type="SAM" id="Phobius"/>
    </source>
</evidence>
<dbReference type="Proteomes" id="UP001310022">
    <property type="component" value="Unassembled WGS sequence"/>
</dbReference>
<dbReference type="Pfam" id="PF00072">
    <property type="entry name" value="Response_reg"/>
    <property type="match status" value="1"/>
</dbReference>
<dbReference type="SMART" id="SM00086">
    <property type="entry name" value="PAC"/>
    <property type="match status" value="4"/>
</dbReference>
<dbReference type="SUPFAM" id="SSF55785">
    <property type="entry name" value="PYP-like sensor domain (PAS domain)"/>
    <property type="match status" value="4"/>
</dbReference>
<feature type="modified residue" description="4-aspartylphosphate" evidence="15">
    <location>
        <position position="1279"/>
    </location>
</feature>
<evidence type="ECO:0000256" key="5">
    <source>
        <dbReference type="ARBA" id="ARBA00022553"/>
    </source>
</evidence>
<evidence type="ECO:0000259" key="21">
    <source>
        <dbReference type="PROSITE" id="PS50113"/>
    </source>
</evidence>
<dbReference type="FunFam" id="3.30.565.10:FF:000010">
    <property type="entry name" value="Sensor histidine kinase RcsC"/>
    <property type="match status" value="1"/>
</dbReference>
<dbReference type="SMART" id="SM00387">
    <property type="entry name" value="HATPase_c"/>
    <property type="match status" value="1"/>
</dbReference>
<feature type="coiled-coil region" evidence="16">
    <location>
        <begin position="956"/>
        <end position="983"/>
    </location>
</feature>
<dbReference type="InterPro" id="IPR004358">
    <property type="entry name" value="Sig_transdc_His_kin-like_C"/>
</dbReference>
<dbReference type="Pfam" id="PF02518">
    <property type="entry name" value="HATPase_c"/>
    <property type="match status" value="1"/>
</dbReference>
<feature type="domain" description="PAS" evidence="20">
    <location>
        <begin position="836"/>
        <end position="908"/>
    </location>
</feature>
<feature type="domain" description="PAS" evidence="20">
    <location>
        <begin position="717"/>
        <end position="762"/>
    </location>
</feature>
<dbReference type="InterPro" id="IPR001789">
    <property type="entry name" value="Sig_transdc_resp-reg_receiver"/>
</dbReference>
<gene>
    <name evidence="22" type="ORF">PEDI_20120</name>
</gene>
<dbReference type="SMART" id="SM00388">
    <property type="entry name" value="HisKA"/>
    <property type="match status" value="1"/>
</dbReference>
<accession>A0AAN4W024</accession>
<evidence type="ECO:0000256" key="3">
    <source>
        <dbReference type="ARBA" id="ARBA00012438"/>
    </source>
</evidence>
<dbReference type="Gene3D" id="3.40.50.2300">
    <property type="match status" value="1"/>
</dbReference>
<keyword evidence="5 15" id="KW-0597">Phosphoprotein</keyword>
<evidence type="ECO:0000256" key="14">
    <source>
        <dbReference type="ARBA" id="ARBA00023306"/>
    </source>
</evidence>
<dbReference type="InterPro" id="IPR036097">
    <property type="entry name" value="HisK_dim/P_sf"/>
</dbReference>
<dbReference type="PRINTS" id="PR00344">
    <property type="entry name" value="BCTRLSENSOR"/>
</dbReference>
<dbReference type="FunFam" id="1.10.287.130:FF:000038">
    <property type="entry name" value="Sensory transduction histidine kinase"/>
    <property type="match status" value="1"/>
</dbReference>
<name>A0AAN4W024_9BACT</name>